<gene>
    <name evidence="1" type="ORF">MERR_LOCUS36164</name>
</gene>
<dbReference type="PANTHER" id="PTHR48237:SF1">
    <property type="entry name" value="SPC97_SPC98 FAMILY OF SPINDLE POLE BODY (SBP) COMPONENT"/>
    <property type="match status" value="1"/>
</dbReference>
<protein>
    <recommendedName>
        <fullName evidence="3">Gamma-tubulin complex component</fullName>
    </recommendedName>
</protein>
<evidence type="ECO:0000313" key="1">
    <source>
        <dbReference type="EMBL" id="CAA7048929.1"/>
    </source>
</evidence>
<dbReference type="AlphaFoldDB" id="A0A6D2JXM9"/>
<evidence type="ECO:0000313" key="2">
    <source>
        <dbReference type="Proteomes" id="UP000467841"/>
    </source>
</evidence>
<proteinExistence type="predicted"/>
<keyword evidence="2" id="KW-1185">Reference proteome</keyword>
<reference evidence="1" key="1">
    <citation type="submission" date="2020-01" db="EMBL/GenBank/DDBJ databases">
        <authorList>
            <person name="Mishra B."/>
        </authorList>
    </citation>
    <scope>NUCLEOTIDE SEQUENCE [LARGE SCALE GENOMIC DNA]</scope>
</reference>
<accession>A0A6D2JXM9</accession>
<name>A0A6D2JXM9_9BRAS</name>
<dbReference type="Proteomes" id="UP000467841">
    <property type="component" value="Unassembled WGS sequence"/>
</dbReference>
<dbReference type="PANTHER" id="PTHR48237">
    <property type="entry name" value="GAMMA-TUBULIN COMPLEX COMPONENT"/>
    <property type="match status" value="1"/>
</dbReference>
<dbReference type="EMBL" id="CACVBM020001400">
    <property type="protein sequence ID" value="CAA7048929.1"/>
    <property type="molecule type" value="Genomic_DNA"/>
</dbReference>
<evidence type="ECO:0008006" key="3">
    <source>
        <dbReference type="Google" id="ProtNLM"/>
    </source>
</evidence>
<organism evidence="1 2">
    <name type="scientific">Microthlaspi erraticum</name>
    <dbReference type="NCBI Taxonomy" id="1685480"/>
    <lineage>
        <taxon>Eukaryota</taxon>
        <taxon>Viridiplantae</taxon>
        <taxon>Streptophyta</taxon>
        <taxon>Embryophyta</taxon>
        <taxon>Tracheophyta</taxon>
        <taxon>Spermatophyta</taxon>
        <taxon>Magnoliopsida</taxon>
        <taxon>eudicotyledons</taxon>
        <taxon>Gunneridae</taxon>
        <taxon>Pentapetalae</taxon>
        <taxon>rosids</taxon>
        <taxon>malvids</taxon>
        <taxon>Brassicales</taxon>
        <taxon>Brassicaceae</taxon>
        <taxon>Coluteocarpeae</taxon>
        <taxon>Microthlaspi</taxon>
    </lineage>
</organism>
<sequence>MEELKEILKNNKTEDLTWFCSLSESELDLLISLKKQAVQRAKISGLEGLAEKFDLKMLRALGLVLMGYARKRVQDDTSLAASAVHQLTLLDECKLLKTNADDDTVDIEEILTEIFIKKSRRKSRKRQKN</sequence>
<comment type="caution">
    <text evidence="1">The sequence shown here is derived from an EMBL/GenBank/DDBJ whole genome shotgun (WGS) entry which is preliminary data.</text>
</comment>
<dbReference type="OrthoDB" id="1417760at2759"/>